<protein>
    <submittedName>
        <fullName evidence="5">Late embryogenesis abundant (LEA) hydroxyproline-rich glycoprotein family</fullName>
    </submittedName>
</protein>
<evidence type="ECO:0000256" key="1">
    <source>
        <dbReference type="ARBA" id="ARBA00004370"/>
    </source>
</evidence>
<keyword evidence="2 4" id="KW-0472">Membrane</keyword>
<reference evidence="6" key="1">
    <citation type="submission" date="2016-06" db="EMBL/GenBank/DDBJ databases">
        <title>Parallel loss of symbiosis genes in relatives of nitrogen-fixing non-legume Parasponia.</title>
        <authorList>
            <person name="Van Velzen R."/>
            <person name="Holmer R."/>
            <person name="Bu F."/>
            <person name="Rutten L."/>
            <person name="Van Zeijl A."/>
            <person name="Liu W."/>
            <person name="Santuari L."/>
            <person name="Cao Q."/>
            <person name="Sharma T."/>
            <person name="Shen D."/>
            <person name="Roswanjaya Y."/>
            <person name="Wardhani T."/>
            <person name="Kalhor M.S."/>
            <person name="Jansen J."/>
            <person name="Van den Hoogen J."/>
            <person name="Gungor B."/>
            <person name="Hartog M."/>
            <person name="Hontelez J."/>
            <person name="Verver J."/>
            <person name="Yang W.-C."/>
            <person name="Schijlen E."/>
            <person name="Repin R."/>
            <person name="Schilthuizen M."/>
            <person name="Schranz E."/>
            <person name="Heidstra R."/>
            <person name="Miyata K."/>
            <person name="Fedorova E."/>
            <person name="Kohlen W."/>
            <person name="Bisseling T."/>
            <person name="Smit S."/>
            <person name="Geurts R."/>
        </authorList>
    </citation>
    <scope>NUCLEOTIDE SEQUENCE [LARGE SCALE GENOMIC DNA]</scope>
    <source>
        <strain evidence="6">cv. RG33-2</strain>
    </source>
</reference>
<comment type="subcellular location">
    <subcellularLocation>
        <location evidence="1">Membrane</location>
    </subcellularLocation>
</comment>
<keyword evidence="6" id="KW-1185">Reference proteome</keyword>
<gene>
    <name evidence="5" type="ORF">TorRG33x02_195920</name>
</gene>
<feature type="compositionally biased region" description="Basic residues" evidence="3">
    <location>
        <begin position="1"/>
        <end position="10"/>
    </location>
</feature>
<evidence type="ECO:0000256" key="3">
    <source>
        <dbReference type="SAM" id="MobiDB-lite"/>
    </source>
</evidence>
<dbReference type="STRING" id="63057.A0A2P5EGJ1"/>
<organism evidence="5 6">
    <name type="scientific">Trema orientale</name>
    <name type="common">Charcoal tree</name>
    <name type="synonym">Celtis orientalis</name>
    <dbReference type="NCBI Taxonomy" id="63057"/>
    <lineage>
        <taxon>Eukaryota</taxon>
        <taxon>Viridiplantae</taxon>
        <taxon>Streptophyta</taxon>
        <taxon>Embryophyta</taxon>
        <taxon>Tracheophyta</taxon>
        <taxon>Spermatophyta</taxon>
        <taxon>Magnoliopsida</taxon>
        <taxon>eudicotyledons</taxon>
        <taxon>Gunneridae</taxon>
        <taxon>Pentapetalae</taxon>
        <taxon>rosids</taxon>
        <taxon>fabids</taxon>
        <taxon>Rosales</taxon>
        <taxon>Cannabaceae</taxon>
        <taxon>Trema</taxon>
    </lineage>
</organism>
<dbReference type="OrthoDB" id="778052at2759"/>
<dbReference type="PANTHER" id="PTHR31234:SF72">
    <property type="entry name" value="NDR1_HIN1-LIKE PROTEIN 6"/>
    <property type="match status" value="1"/>
</dbReference>
<proteinExistence type="predicted"/>
<name>A0A2P5EGJ1_TREOI</name>
<evidence type="ECO:0000313" key="6">
    <source>
        <dbReference type="Proteomes" id="UP000237000"/>
    </source>
</evidence>
<dbReference type="EMBL" id="JXTC01000159">
    <property type="protein sequence ID" value="PON84653.1"/>
    <property type="molecule type" value="Genomic_DNA"/>
</dbReference>
<sequence>MESGHKKSHSKFSDIQGSLPSPQHRQNVPQVPSPSDQKSGSSFLSRYLCCLYCCIFLVVFVAVLLACYLYTMYKPQIPTYGIDNLSVKTFNLMKDSSLSTEFDIVVRATNPNEHISLVYRKDSSVVVTYSDSELCSGKLPVFRQQVLNATLMKLVLKGESEFRSGLQKALMDNRQAGNIPLIVRLKVPVSIVLWGVPLRQIVVHVDCSLEVDNLHPGKKTKILYSDYSYDVRV</sequence>
<comment type="caution">
    <text evidence="5">The sequence shown here is derived from an EMBL/GenBank/DDBJ whole genome shotgun (WGS) entry which is preliminary data.</text>
</comment>
<dbReference type="AlphaFoldDB" id="A0A2P5EGJ1"/>
<evidence type="ECO:0000256" key="4">
    <source>
        <dbReference type="SAM" id="Phobius"/>
    </source>
</evidence>
<feature type="transmembrane region" description="Helical" evidence="4">
    <location>
        <begin position="47"/>
        <end position="71"/>
    </location>
</feature>
<dbReference type="Proteomes" id="UP000237000">
    <property type="component" value="Unassembled WGS sequence"/>
</dbReference>
<accession>A0A2P5EGJ1</accession>
<feature type="compositionally biased region" description="Polar residues" evidence="3">
    <location>
        <begin position="13"/>
        <end position="37"/>
    </location>
</feature>
<keyword evidence="4" id="KW-0812">Transmembrane</keyword>
<dbReference type="GO" id="GO:0005886">
    <property type="term" value="C:plasma membrane"/>
    <property type="evidence" value="ECO:0007669"/>
    <property type="project" value="TreeGrafter"/>
</dbReference>
<feature type="region of interest" description="Disordered" evidence="3">
    <location>
        <begin position="1"/>
        <end position="37"/>
    </location>
</feature>
<dbReference type="InParanoid" id="A0A2P5EGJ1"/>
<evidence type="ECO:0000313" key="5">
    <source>
        <dbReference type="EMBL" id="PON84653.1"/>
    </source>
</evidence>
<dbReference type="InterPro" id="IPR044839">
    <property type="entry name" value="NDR1-like"/>
</dbReference>
<dbReference type="GO" id="GO:0098542">
    <property type="term" value="P:defense response to other organism"/>
    <property type="evidence" value="ECO:0007669"/>
    <property type="project" value="InterPro"/>
</dbReference>
<keyword evidence="4" id="KW-1133">Transmembrane helix</keyword>
<dbReference type="PANTHER" id="PTHR31234">
    <property type="entry name" value="LATE EMBRYOGENESIS ABUNDANT (LEA) HYDROXYPROLINE-RICH GLYCOPROTEIN FAMILY"/>
    <property type="match status" value="1"/>
</dbReference>
<evidence type="ECO:0000256" key="2">
    <source>
        <dbReference type="ARBA" id="ARBA00023136"/>
    </source>
</evidence>